<gene>
    <name evidence="3" type="ORF">ACFOSH_24500</name>
</gene>
<evidence type="ECO:0000313" key="4">
    <source>
        <dbReference type="Proteomes" id="UP001595645"/>
    </source>
</evidence>
<evidence type="ECO:0000256" key="2">
    <source>
        <dbReference type="SAM" id="Coils"/>
    </source>
</evidence>
<dbReference type="SUPFAM" id="SSF140453">
    <property type="entry name" value="EsxAB dimer-like"/>
    <property type="match status" value="1"/>
</dbReference>
<dbReference type="RefSeq" id="WP_378241383.1">
    <property type="nucleotide sequence ID" value="NZ_JBHRWK010000038.1"/>
</dbReference>
<organism evidence="3 4">
    <name type="scientific">Amycolatopsis speibonae</name>
    <dbReference type="NCBI Taxonomy" id="1450224"/>
    <lineage>
        <taxon>Bacteria</taxon>
        <taxon>Bacillati</taxon>
        <taxon>Actinomycetota</taxon>
        <taxon>Actinomycetes</taxon>
        <taxon>Pseudonocardiales</taxon>
        <taxon>Pseudonocardiaceae</taxon>
        <taxon>Amycolatopsis</taxon>
    </lineage>
</organism>
<accession>A0ABV7P242</accession>
<feature type="coiled-coil region" evidence="2">
    <location>
        <begin position="55"/>
        <end position="82"/>
    </location>
</feature>
<dbReference type="Proteomes" id="UP001595645">
    <property type="component" value="Unassembled WGS sequence"/>
</dbReference>
<dbReference type="InterPro" id="IPR036689">
    <property type="entry name" value="ESAT-6-like_sf"/>
</dbReference>
<comment type="caution">
    <text evidence="3">The sequence shown here is derived from an EMBL/GenBank/DDBJ whole genome shotgun (WGS) entry which is preliminary data.</text>
</comment>
<proteinExistence type="inferred from homology"/>
<dbReference type="EMBL" id="JBHRWK010000038">
    <property type="protein sequence ID" value="MFC3452610.1"/>
    <property type="molecule type" value="Genomic_DNA"/>
</dbReference>
<comment type="similarity">
    <text evidence="1">Belongs to the WXG100 family.</text>
</comment>
<sequence>MADATITYDYAAIEECVSAMQQRANTIQEETDKLASDAQKLYGAGWKGQSADAYKALADDLRNDLTANRENLENLKRALSDGASGMQHTDANGAKSF</sequence>
<evidence type="ECO:0000313" key="3">
    <source>
        <dbReference type="EMBL" id="MFC3452610.1"/>
    </source>
</evidence>
<evidence type="ECO:0000256" key="1">
    <source>
        <dbReference type="RuleBase" id="RU362001"/>
    </source>
</evidence>
<dbReference type="Gene3D" id="1.10.287.1060">
    <property type="entry name" value="ESAT-6-like"/>
    <property type="match status" value="1"/>
</dbReference>
<name>A0ABV7P242_9PSEU</name>
<dbReference type="InterPro" id="IPR010310">
    <property type="entry name" value="T7SS_ESAT-6-like"/>
</dbReference>
<dbReference type="NCBIfam" id="TIGR03930">
    <property type="entry name" value="WXG100_ESAT6"/>
    <property type="match status" value="1"/>
</dbReference>
<protein>
    <recommendedName>
        <fullName evidence="1">ESAT-6-like protein</fullName>
    </recommendedName>
</protein>
<dbReference type="Pfam" id="PF06013">
    <property type="entry name" value="WXG100"/>
    <property type="match status" value="1"/>
</dbReference>
<reference evidence="4" key="1">
    <citation type="journal article" date="2019" name="Int. J. Syst. Evol. Microbiol.">
        <title>The Global Catalogue of Microorganisms (GCM) 10K type strain sequencing project: providing services to taxonomists for standard genome sequencing and annotation.</title>
        <authorList>
            <consortium name="The Broad Institute Genomics Platform"/>
            <consortium name="The Broad Institute Genome Sequencing Center for Infectious Disease"/>
            <person name="Wu L."/>
            <person name="Ma J."/>
        </authorList>
    </citation>
    <scope>NUCLEOTIDE SEQUENCE [LARGE SCALE GENOMIC DNA]</scope>
    <source>
        <strain evidence="4">CGMCC 4.7676</strain>
    </source>
</reference>
<keyword evidence="2" id="KW-0175">Coiled coil</keyword>
<keyword evidence="4" id="KW-1185">Reference proteome</keyword>